<dbReference type="GO" id="GO:0016020">
    <property type="term" value="C:membrane"/>
    <property type="evidence" value="ECO:0007669"/>
    <property type="project" value="InterPro"/>
</dbReference>
<evidence type="ECO:0000256" key="2">
    <source>
        <dbReference type="RuleBase" id="RU003750"/>
    </source>
</evidence>
<dbReference type="Pfam" id="PF01066">
    <property type="entry name" value="CDP-OH_P_transf"/>
    <property type="match status" value="1"/>
</dbReference>
<feature type="transmembrane region" description="Helical" evidence="3">
    <location>
        <begin position="94"/>
        <end position="123"/>
    </location>
</feature>
<dbReference type="EMBL" id="AP018553">
    <property type="protein sequence ID" value="BBD71774.1"/>
    <property type="molecule type" value="Genomic_DNA"/>
</dbReference>
<feature type="transmembrane region" description="Helical" evidence="3">
    <location>
        <begin position="32"/>
        <end position="58"/>
    </location>
</feature>
<dbReference type="InterPro" id="IPR048254">
    <property type="entry name" value="CDP_ALCOHOL_P_TRANSF_CS"/>
</dbReference>
<gene>
    <name evidence="5" type="ORF">GCM10007116_15570</name>
    <name evidence="4" type="ORF">HS1genome_0163</name>
</gene>
<proteinExistence type="inferred from homology"/>
<accession>A0A348B0S2</accession>
<reference evidence="5" key="1">
    <citation type="journal article" date="2014" name="Int. J. Syst. Evol. Microbiol.">
        <title>Complete genome sequence of Corynebacterium casei LMG S-19264T (=DSM 44701T), isolated from a smear-ripened cheese.</title>
        <authorList>
            <consortium name="US DOE Joint Genome Institute (JGI-PGF)"/>
            <person name="Walter F."/>
            <person name="Albersmeier A."/>
            <person name="Kalinowski J."/>
            <person name="Ruckert C."/>
        </authorList>
    </citation>
    <scope>NUCLEOTIDE SEQUENCE</scope>
    <source>
        <strain evidence="5">JCM 31740</strain>
    </source>
</reference>
<dbReference type="EMBL" id="BMQS01000014">
    <property type="protein sequence ID" value="GGT99126.1"/>
    <property type="molecule type" value="Genomic_DNA"/>
</dbReference>
<reference evidence="4" key="3">
    <citation type="journal article" date="2019" name="BMC Res. Notes">
        <title>Complete genome sequence of the Sulfodiicoccus acidiphilus strain HS-1T, the first crenarchaeon that lacks polB3, isolated from an acidic hot spring in Ohwaku-dani, Hakone, Japan.</title>
        <authorList>
            <person name="Sakai H.D."/>
            <person name="Kurosawa N."/>
        </authorList>
    </citation>
    <scope>NUCLEOTIDE SEQUENCE</scope>
    <source>
        <strain evidence="4">HS-1</strain>
    </source>
</reference>
<keyword evidence="3" id="KW-0472">Membrane</keyword>
<keyword evidence="6" id="KW-1185">Reference proteome</keyword>
<dbReference type="KEGG" id="sacd:HS1genome_0163"/>
<dbReference type="Proteomes" id="UP000616143">
    <property type="component" value="Unassembled WGS sequence"/>
</dbReference>
<evidence type="ECO:0000256" key="1">
    <source>
        <dbReference type="ARBA" id="ARBA00022679"/>
    </source>
</evidence>
<keyword evidence="3" id="KW-1133">Transmembrane helix</keyword>
<reference evidence="6" key="2">
    <citation type="submission" date="2018-04" db="EMBL/GenBank/DDBJ databases">
        <title>Complete genome sequence of Sulfodiicoccus acidiphilus strain HS-1.</title>
        <authorList>
            <person name="Sakai H.D."/>
            <person name="Kurosawa N."/>
        </authorList>
    </citation>
    <scope>NUCLEOTIDE SEQUENCE [LARGE SCALE GENOMIC DNA]</scope>
    <source>
        <strain evidence="6">HS-1</strain>
    </source>
</reference>
<evidence type="ECO:0000313" key="5">
    <source>
        <dbReference type="EMBL" id="GGT99126.1"/>
    </source>
</evidence>
<name>A0A348B0S2_9CREN</name>
<dbReference type="Gene3D" id="1.20.120.1760">
    <property type="match status" value="1"/>
</dbReference>
<evidence type="ECO:0000313" key="4">
    <source>
        <dbReference type="EMBL" id="BBD71774.1"/>
    </source>
</evidence>
<feature type="transmembrane region" description="Helical" evidence="3">
    <location>
        <begin position="165"/>
        <end position="184"/>
    </location>
</feature>
<dbReference type="RefSeq" id="WP_126449098.1">
    <property type="nucleotide sequence ID" value="NZ_AP018553.1"/>
</dbReference>
<dbReference type="InterPro" id="IPR000462">
    <property type="entry name" value="CDP-OH_P_trans"/>
</dbReference>
<keyword evidence="1 2" id="KW-0808">Transferase</keyword>
<organism evidence="4 6">
    <name type="scientific">Sulfodiicoccus acidiphilus</name>
    <dbReference type="NCBI Taxonomy" id="1670455"/>
    <lineage>
        <taxon>Archaea</taxon>
        <taxon>Thermoproteota</taxon>
        <taxon>Thermoprotei</taxon>
        <taxon>Sulfolobales</taxon>
        <taxon>Sulfolobaceae</taxon>
        <taxon>Sulfodiicoccus</taxon>
    </lineage>
</organism>
<dbReference type="OrthoDB" id="9904at2157"/>
<evidence type="ECO:0000256" key="3">
    <source>
        <dbReference type="SAM" id="Phobius"/>
    </source>
</evidence>
<dbReference type="AlphaFoldDB" id="A0A348B0S2"/>
<dbReference type="GeneID" id="38665654"/>
<comment type="similarity">
    <text evidence="2">Belongs to the CDP-alcohol phosphatidyltransferase class-I family.</text>
</comment>
<evidence type="ECO:0000313" key="6">
    <source>
        <dbReference type="Proteomes" id="UP000276741"/>
    </source>
</evidence>
<dbReference type="InterPro" id="IPR043130">
    <property type="entry name" value="CDP-OH_PTrfase_TM_dom"/>
</dbReference>
<dbReference type="Proteomes" id="UP000276741">
    <property type="component" value="Chromosome"/>
</dbReference>
<dbReference type="NCBIfam" id="NF040950">
    <property type="entry name" value="archin_ph_syn"/>
    <property type="match status" value="1"/>
</dbReference>
<dbReference type="InterPro" id="IPR054868">
    <property type="entry name" value="archin_ph_syn"/>
</dbReference>
<keyword evidence="3" id="KW-0812">Transmembrane</keyword>
<feature type="transmembrane region" description="Helical" evidence="3">
    <location>
        <begin position="143"/>
        <end position="159"/>
    </location>
</feature>
<protein>
    <submittedName>
        <fullName evidence="4">CDP-alcohol phosphatidyltransferase</fullName>
    </submittedName>
</protein>
<sequence length="190" mass="21005">MFENLREATKRLVSPVAKTLVKLGLTANQVTLLGLVFSFLYLVLLYFNFYLIAVAFLVSSALMDAFDGEVARMRGTSGPAGAFIDSNLDRIEDLVYLLGFLVLGYPPLAVSITIGSALITSYVRAKAEALGQVMRGRGIIERGDRLLFIFLILIVGSFQKTVAIYIFYVFTLLSAITVIQRIFIGYKAIR</sequence>
<reference evidence="5" key="4">
    <citation type="submission" date="2020-09" db="EMBL/GenBank/DDBJ databases">
        <authorList>
            <person name="Sun Q."/>
            <person name="Ohkuma M."/>
        </authorList>
    </citation>
    <scope>NUCLEOTIDE SEQUENCE</scope>
    <source>
        <strain evidence="5">JCM 31740</strain>
    </source>
</reference>
<dbReference type="GO" id="GO:0008654">
    <property type="term" value="P:phospholipid biosynthetic process"/>
    <property type="evidence" value="ECO:0007669"/>
    <property type="project" value="InterPro"/>
</dbReference>
<dbReference type="GO" id="GO:0016780">
    <property type="term" value="F:phosphotransferase activity, for other substituted phosphate groups"/>
    <property type="evidence" value="ECO:0007669"/>
    <property type="project" value="InterPro"/>
</dbReference>
<dbReference type="PROSITE" id="PS00379">
    <property type="entry name" value="CDP_ALCOHOL_P_TRANSF"/>
    <property type="match status" value="1"/>
</dbReference>